<dbReference type="Proteomes" id="UP000267096">
    <property type="component" value="Unassembled WGS sequence"/>
</dbReference>
<evidence type="ECO:0000313" key="4">
    <source>
        <dbReference type="WBParaSite" id="ASIM_0001427701-mRNA-1"/>
    </source>
</evidence>
<reference evidence="2 3" key="2">
    <citation type="submission" date="2018-11" db="EMBL/GenBank/DDBJ databases">
        <authorList>
            <consortium name="Pathogen Informatics"/>
        </authorList>
    </citation>
    <scope>NUCLEOTIDE SEQUENCE [LARGE SCALE GENOMIC DNA]</scope>
</reference>
<reference evidence="4" key="1">
    <citation type="submission" date="2017-02" db="UniProtKB">
        <authorList>
            <consortium name="WormBaseParasite"/>
        </authorList>
    </citation>
    <scope>IDENTIFICATION</scope>
</reference>
<sequence length="155" mass="16924">MSDNEHDPMRQAHPKDLDGKELHNMTATLKESKASPPNAEHDMATLSEKGKAAHEMNATGSNHLNNSNDTDNKTINKSDNSHHEVDSNKTNDSANYNDNNASSDNKHRNETGVPHAPIAPTGSTAPAPSKRTAATVLYVLMCINWIPSRLLMDVF</sequence>
<evidence type="ECO:0000313" key="3">
    <source>
        <dbReference type="Proteomes" id="UP000267096"/>
    </source>
</evidence>
<evidence type="ECO:0000256" key="1">
    <source>
        <dbReference type="SAM" id="MobiDB-lite"/>
    </source>
</evidence>
<proteinExistence type="predicted"/>
<feature type="region of interest" description="Disordered" evidence="1">
    <location>
        <begin position="1"/>
        <end position="128"/>
    </location>
</feature>
<feature type="compositionally biased region" description="Basic and acidic residues" evidence="1">
    <location>
        <begin position="70"/>
        <end position="89"/>
    </location>
</feature>
<dbReference type="EMBL" id="UYRR01031472">
    <property type="protein sequence ID" value="VDK50379.1"/>
    <property type="molecule type" value="Genomic_DNA"/>
</dbReference>
<accession>A0A0M3K0E4</accession>
<feature type="compositionally biased region" description="Polar residues" evidence="1">
    <location>
        <begin position="58"/>
        <end position="69"/>
    </location>
</feature>
<feature type="compositionally biased region" description="Basic and acidic residues" evidence="1">
    <location>
        <begin position="39"/>
        <end position="54"/>
    </location>
</feature>
<dbReference type="WBParaSite" id="ASIM_0001427701-mRNA-1">
    <property type="protein sequence ID" value="ASIM_0001427701-mRNA-1"/>
    <property type="gene ID" value="ASIM_0001427701"/>
</dbReference>
<gene>
    <name evidence="2" type="ORF">ASIM_LOCUS13705</name>
</gene>
<dbReference type="AlphaFoldDB" id="A0A0M3K0E4"/>
<protein>
    <submittedName>
        <fullName evidence="4">Similar to</fullName>
    </submittedName>
</protein>
<evidence type="ECO:0000313" key="2">
    <source>
        <dbReference type="EMBL" id="VDK50379.1"/>
    </source>
</evidence>
<name>A0A0M3K0E4_ANISI</name>
<feature type="compositionally biased region" description="Low complexity" evidence="1">
    <location>
        <begin position="91"/>
        <end position="103"/>
    </location>
</feature>
<feature type="compositionally biased region" description="Basic and acidic residues" evidence="1">
    <location>
        <begin position="1"/>
        <end position="23"/>
    </location>
</feature>
<organism evidence="4">
    <name type="scientific">Anisakis simplex</name>
    <name type="common">Herring worm</name>
    <dbReference type="NCBI Taxonomy" id="6269"/>
    <lineage>
        <taxon>Eukaryota</taxon>
        <taxon>Metazoa</taxon>
        <taxon>Ecdysozoa</taxon>
        <taxon>Nematoda</taxon>
        <taxon>Chromadorea</taxon>
        <taxon>Rhabditida</taxon>
        <taxon>Spirurina</taxon>
        <taxon>Ascaridomorpha</taxon>
        <taxon>Ascaridoidea</taxon>
        <taxon>Anisakidae</taxon>
        <taxon>Anisakis</taxon>
        <taxon>Anisakis simplex complex</taxon>
    </lineage>
</organism>
<keyword evidence="3" id="KW-1185">Reference proteome</keyword>